<keyword evidence="8" id="KW-1185">Reference proteome</keyword>
<protein>
    <recommendedName>
        <fullName evidence="9">Pyrroline-5-carboxylate reductase</fullName>
    </recommendedName>
</protein>
<evidence type="ECO:0000256" key="4">
    <source>
        <dbReference type="SAM" id="MobiDB-lite"/>
    </source>
</evidence>
<proteinExistence type="inferred from homology"/>
<dbReference type="SUPFAM" id="SSF51735">
    <property type="entry name" value="NAD(P)-binding Rossmann-fold domains"/>
    <property type="match status" value="1"/>
</dbReference>
<evidence type="ECO:0000313" key="7">
    <source>
        <dbReference type="EMBL" id="KAJ1966565.1"/>
    </source>
</evidence>
<comment type="similarity">
    <text evidence="1">Belongs to the pyrroline-5-carboxylate reductase family.</text>
</comment>
<dbReference type="NCBIfam" id="TIGR00112">
    <property type="entry name" value="proC"/>
    <property type="match status" value="1"/>
</dbReference>
<dbReference type="Proteomes" id="UP001150925">
    <property type="component" value="Unassembled WGS sequence"/>
</dbReference>
<dbReference type="EMBL" id="JANBPY010000499">
    <property type="protein sequence ID" value="KAJ1966565.1"/>
    <property type="molecule type" value="Genomic_DNA"/>
</dbReference>
<dbReference type="InterPro" id="IPR029036">
    <property type="entry name" value="P5CR_dimer"/>
</dbReference>
<dbReference type="Pfam" id="PF14748">
    <property type="entry name" value="P5CR_dimer"/>
    <property type="match status" value="1"/>
</dbReference>
<dbReference type="PANTHER" id="PTHR11645:SF0">
    <property type="entry name" value="PYRROLINE-5-CARBOXYLATE REDUCTASE 3"/>
    <property type="match status" value="1"/>
</dbReference>
<feature type="region of interest" description="Disordered" evidence="4">
    <location>
        <begin position="1"/>
        <end position="21"/>
    </location>
</feature>
<dbReference type="FunFam" id="1.10.3730.10:FF:000001">
    <property type="entry name" value="Pyrroline-5-carboxylate reductase"/>
    <property type="match status" value="1"/>
</dbReference>
<comment type="caution">
    <text evidence="7">The sequence shown here is derived from an EMBL/GenBank/DDBJ whole genome shotgun (WGS) entry which is preliminary data.</text>
</comment>
<evidence type="ECO:0008006" key="9">
    <source>
        <dbReference type="Google" id="ProtNLM"/>
    </source>
</evidence>
<dbReference type="InterPro" id="IPR028939">
    <property type="entry name" value="P5C_Rdtase_cat_N"/>
</dbReference>
<dbReference type="Pfam" id="PF03807">
    <property type="entry name" value="F420_oxidored"/>
    <property type="match status" value="1"/>
</dbReference>
<dbReference type="InterPro" id="IPR008927">
    <property type="entry name" value="6-PGluconate_DH-like_C_sf"/>
</dbReference>
<dbReference type="PANTHER" id="PTHR11645">
    <property type="entry name" value="PYRROLINE-5-CARBOXYLATE REDUCTASE"/>
    <property type="match status" value="1"/>
</dbReference>
<keyword evidence="3" id="KW-0560">Oxidoreductase</keyword>
<gene>
    <name evidence="7" type="ORF">IWQ62_002390</name>
</gene>
<evidence type="ECO:0000313" key="8">
    <source>
        <dbReference type="Proteomes" id="UP001150925"/>
    </source>
</evidence>
<sequence length="333" mass="34672">MPAPTAMTLPAESQPQTSNRDATTATLLAQSKVITFIGGGNMAEAILGGLLAKGFQPSHIRVSDPMDARCQYLHSKYQVLAYTDNSQAILGQRGPYSSTANTTTEGKPTDIVIMAVKPQVLETVIAPIAPLLVENKPLIISIAAGIRTRDLQRWVKQHGGQAAADASGSLPSVVRCMPNTPALVGHGASGLYADSSVSDAERRMSSEIMGAVSKSFWLEREDLIDAVTAVSGSGPAYFFLMLEAMKEGGEAAGLPGDLAAQLAAQTCLGAAHMVLQATDDSAADLRRKVTSPKGTTEAAVNTMVAGGLKKAVVDGVLAANSRSKELADILGKQ</sequence>
<dbReference type="GO" id="GO:0055129">
    <property type="term" value="P:L-proline biosynthetic process"/>
    <property type="evidence" value="ECO:0007669"/>
    <property type="project" value="TreeGrafter"/>
</dbReference>
<evidence type="ECO:0000256" key="2">
    <source>
        <dbReference type="ARBA" id="ARBA00022857"/>
    </source>
</evidence>
<dbReference type="AlphaFoldDB" id="A0A9W8ASW3"/>
<evidence type="ECO:0000259" key="5">
    <source>
        <dbReference type="Pfam" id="PF03807"/>
    </source>
</evidence>
<evidence type="ECO:0000256" key="1">
    <source>
        <dbReference type="ARBA" id="ARBA00005525"/>
    </source>
</evidence>
<keyword evidence="2" id="KW-0521">NADP</keyword>
<dbReference type="Gene3D" id="1.10.3730.10">
    <property type="entry name" value="ProC C-terminal domain-like"/>
    <property type="match status" value="1"/>
</dbReference>
<dbReference type="OrthoDB" id="10263291at2759"/>
<organism evidence="7 8">
    <name type="scientific">Dispira parvispora</name>
    <dbReference type="NCBI Taxonomy" id="1520584"/>
    <lineage>
        <taxon>Eukaryota</taxon>
        <taxon>Fungi</taxon>
        <taxon>Fungi incertae sedis</taxon>
        <taxon>Zoopagomycota</taxon>
        <taxon>Kickxellomycotina</taxon>
        <taxon>Dimargaritomycetes</taxon>
        <taxon>Dimargaritales</taxon>
        <taxon>Dimargaritaceae</taxon>
        <taxon>Dispira</taxon>
    </lineage>
</organism>
<dbReference type="GO" id="GO:0004735">
    <property type="term" value="F:pyrroline-5-carboxylate reductase activity"/>
    <property type="evidence" value="ECO:0007669"/>
    <property type="project" value="InterPro"/>
</dbReference>
<accession>A0A9W8ASW3</accession>
<dbReference type="InterPro" id="IPR036291">
    <property type="entry name" value="NAD(P)-bd_dom_sf"/>
</dbReference>
<dbReference type="InterPro" id="IPR000304">
    <property type="entry name" value="Pyrroline-COOH_reductase"/>
</dbReference>
<dbReference type="Gene3D" id="3.40.50.720">
    <property type="entry name" value="NAD(P)-binding Rossmann-like Domain"/>
    <property type="match status" value="1"/>
</dbReference>
<dbReference type="SUPFAM" id="SSF48179">
    <property type="entry name" value="6-phosphogluconate dehydrogenase C-terminal domain-like"/>
    <property type="match status" value="1"/>
</dbReference>
<feature type="domain" description="Pyrroline-5-carboxylate reductase dimerisation" evidence="6">
    <location>
        <begin position="221"/>
        <end position="326"/>
    </location>
</feature>
<feature type="domain" description="Pyrroline-5-carboxylate reductase catalytic N-terminal" evidence="5">
    <location>
        <begin position="34"/>
        <end position="145"/>
    </location>
</feature>
<evidence type="ECO:0000256" key="3">
    <source>
        <dbReference type="ARBA" id="ARBA00023002"/>
    </source>
</evidence>
<name>A0A9W8ASW3_9FUNG</name>
<dbReference type="HAMAP" id="MF_01925">
    <property type="entry name" value="P5C_reductase"/>
    <property type="match status" value="1"/>
</dbReference>
<reference evidence="7" key="1">
    <citation type="submission" date="2022-07" db="EMBL/GenBank/DDBJ databases">
        <title>Phylogenomic reconstructions and comparative analyses of Kickxellomycotina fungi.</title>
        <authorList>
            <person name="Reynolds N.K."/>
            <person name="Stajich J.E."/>
            <person name="Barry K."/>
            <person name="Grigoriev I.V."/>
            <person name="Crous P."/>
            <person name="Smith M.E."/>
        </authorList>
    </citation>
    <scope>NUCLEOTIDE SEQUENCE</scope>
    <source>
        <strain evidence="7">RSA 1196</strain>
    </source>
</reference>
<evidence type="ECO:0000259" key="6">
    <source>
        <dbReference type="Pfam" id="PF14748"/>
    </source>
</evidence>
<feature type="compositionally biased region" description="Polar residues" evidence="4">
    <location>
        <begin position="11"/>
        <end position="21"/>
    </location>
</feature>